<keyword evidence="4" id="KW-1185">Reference proteome</keyword>
<dbReference type="Gene3D" id="2.30.30.40">
    <property type="entry name" value="SH3 Domains"/>
    <property type="match status" value="1"/>
</dbReference>
<keyword evidence="2" id="KW-0732">Signal</keyword>
<organism evidence="3 4">
    <name type="scientific">Haloferula luteola</name>
    <dbReference type="NCBI Taxonomy" id="595692"/>
    <lineage>
        <taxon>Bacteria</taxon>
        <taxon>Pseudomonadati</taxon>
        <taxon>Verrucomicrobiota</taxon>
        <taxon>Verrucomicrobiia</taxon>
        <taxon>Verrucomicrobiales</taxon>
        <taxon>Verrucomicrobiaceae</taxon>
        <taxon>Haloferula</taxon>
    </lineage>
</organism>
<evidence type="ECO:0000256" key="1">
    <source>
        <dbReference type="SAM" id="MobiDB-lite"/>
    </source>
</evidence>
<feature type="signal peptide" evidence="2">
    <location>
        <begin position="1"/>
        <end position="16"/>
    </location>
</feature>
<dbReference type="Proteomes" id="UP000557717">
    <property type="component" value="Unassembled WGS sequence"/>
</dbReference>
<feature type="region of interest" description="Disordered" evidence="1">
    <location>
        <begin position="145"/>
        <end position="211"/>
    </location>
</feature>
<name>A0A840V0Q1_9BACT</name>
<gene>
    <name evidence="3" type="ORF">HNR46_002176</name>
</gene>
<proteinExistence type="predicted"/>
<accession>A0A840V0Q1</accession>
<reference evidence="3 4" key="1">
    <citation type="submission" date="2020-08" db="EMBL/GenBank/DDBJ databases">
        <title>Genomic Encyclopedia of Type Strains, Phase IV (KMG-IV): sequencing the most valuable type-strain genomes for metagenomic binning, comparative biology and taxonomic classification.</title>
        <authorList>
            <person name="Goeker M."/>
        </authorList>
    </citation>
    <scope>NUCLEOTIDE SEQUENCE [LARGE SCALE GENOMIC DNA]</scope>
    <source>
        <strain evidence="3 4">YC6886</strain>
    </source>
</reference>
<dbReference type="PROSITE" id="PS51257">
    <property type="entry name" value="PROKAR_LIPOPROTEIN"/>
    <property type="match status" value="1"/>
</dbReference>
<sequence>MKTSFFCFPAVAMALASCQSGGPMSMSSSTFDPLNAAGGVGGASQSSSMSTLNPGEFVEALTDKTALFNSRPSANDTASRLLSRGTTMKVISDDGSYAKVELDDGTVGFVPSIQLGNGAGSMVADPTQGSEVQVWPPVDTIPLPAGEGQTAPGEAMDGAPTLPPVIEPDAPAELPPLPDDAPTPGLGAEPAVEMTPPAEAAEDAVGDDAGE</sequence>
<evidence type="ECO:0000313" key="3">
    <source>
        <dbReference type="EMBL" id="MBB5351937.1"/>
    </source>
</evidence>
<dbReference type="EMBL" id="JACHFD010000009">
    <property type="protein sequence ID" value="MBB5351937.1"/>
    <property type="molecule type" value="Genomic_DNA"/>
</dbReference>
<evidence type="ECO:0000313" key="4">
    <source>
        <dbReference type="Proteomes" id="UP000557717"/>
    </source>
</evidence>
<comment type="caution">
    <text evidence="3">The sequence shown here is derived from an EMBL/GenBank/DDBJ whole genome shotgun (WGS) entry which is preliminary data.</text>
</comment>
<protein>
    <recommendedName>
        <fullName evidence="5">SH3 domain-containing protein</fullName>
    </recommendedName>
</protein>
<evidence type="ECO:0008006" key="5">
    <source>
        <dbReference type="Google" id="ProtNLM"/>
    </source>
</evidence>
<feature type="chain" id="PRO_5033046664" description="SH3 domain-containing protein" evidence="2">
    <location>
        <begin position="17"/>
        <end position="211"/>
    </location>
</feature>
<feature type="compositionally biased region" description="Acidic residues" evidence="1">
    <location>
        <begin position="200"/>
        <end position="211"/>
    </location>
</feature>
<dbReference type="RefSeq" id="WP_184018550.1">
    <property type="nucleotide sequence ID" value="NZ_JACHFD010000009.1"/>
</dbReference>
<dbReference type="AlphaFoldDB" id="A0A840V0Q1"/>
<evidence type="ECO:0000256" key="2">
    <source>
        <dbReference type="SAM" id="SignalP"/>
    </source>
</evidence>